<comment type="caution">
    <text evidence="4">The sequence shown here is derived from an EMBL/GenBank/DDBJ whole genome shotgun (WGS) entry which is preliminary data.</text>
</comment>
<feature type="domain" description="STAS" evidence="3">
    <location>
        <begin position="549"/>
        <end position="596"/>
    </location>
</feature>
<dbReference type="Pfam" id="PF08448">
    <property type="entry name" value="PAS_4"/>
    <property type="match status" value="1"/>
</dbReference>
<dbReference type="Proteomes" id="UP000542742">
    <property type="component" value="Unassembled WGS sequence"/>
</dbReference>
<dbReference type="SUPFAM" id="SSF55874">
    <property type="entry name" value="ATPase domain of HSP90 chaperone/DNA topoisomerase II/histidine kinase"/>
    <property type="match status" value="1"/>
</dbReference>
<name>A0A7W7CLG1_9ACTN</name>
<dbReference type="InterPro" id="IPR002645">
    <property type="entry name" value="STAS_dom"/>
</dbReference>
<dbReference type="Gene3D" id="3.30.450.20">
    <property type="entry name" value="PAS domain"/>
    <property type="match status" value="1"/>
</dbReference>
<evidence type="ECO:0000313" key="5">
    <source>
        <dbReference type="Proteomes" id="UP000542742"/>
    </source>
</evidence>
<dbReference type="CDD" id="cd16936">
    <property type="entry name" value="HATPase_RsbW-like"/>
    <property type="match status" value="1"/>
</dbReference>
<dbReference type="Gene3D" id="3.60.40.10">
    <property type="entry name" value="PPM-type phosphatase domain"/>
    <property type="match status" value="1"/>
</dbReference>
<dbReference type="InterPro" id="IPR058548">
    <property type="entry name" value="MlaB-like_STAS"/>
</dbReference>
<evidence type="ECO:0000259" key="2">
    <source>
        <dbReference type="PROSITE" id="PS50113"/>
    </source>
</evidence>
<keyword evidence="1" id="KW-0378">Hydrolase</keyword>
<dbReference type="InterPro" id="IPR052016">
    <property type="entry name" value="Bact_Sigma-Reg"/>
</dbReference>
<dbReference type="Gene3D" id="3.30.750.24">
    <property type="entry name" value="STAS domain"/>
    <property type="match status" value="1"/>
</dbReference>
<dbReference type="Gene3D" id="3.30.565.10">
    <property type="entry name" value="Histidine kinase-like ATPase, C-terminal domain"/>
    <property type="match status" value="1"/>
</dbReference>
<dbReference type="CDD" id="cd07043">
    <property type="entry name" value="STAS_anti-anti-sigma_factors"/>
    <property type="match status" value="1"/>
</dbReference>
<dbReference type="PROSITE" id="PS50801">
    <property type="entry name" value="STAS"/>
    <property type="match status" value="1"/>
</dbReference>
<protein>
    <submittedName>
        <fullName evidence="4">Serine phosphatase RsbU (Regulator of sigma subunit)/anti-sigma regulatory factor (Ser/Thr protein kinase)/anti-anti-sigma regulatory factor</fullName>
    </submittedName>
</protein>
<dbReference type="SUPFAM" id="SSF52091">
    <property type="entry name" value="SpoIIaa-like"/>
    <property type="match status" value="1"/>
</dbReference>
<sequence length="639" mass="67138">MADDPSLLLTAVDQVPFILAVCEGPELRVLTLSAATRAVIPGREFRGRPIREVLSDLVGQQFVDAYHDVYRTGEPINGREWRVHLTAPDGSVHEMYANFSITPWTDGDQRRGVIGVGFDVTEMVRQRQEAAEQTADLQQRYEQSRTVVTALQRELLPPGLPVLPGAQVAASYLLAEADTAAGGDWFDAVAQRDGRVALIVGDVVGHGVRASGVMGQLRAVLQDRLEDGAGIVDALAAADRFAARVPAAHATTVALVALDPLTGELTYCTAGHPAPLVVTPGGATRFLAPTGGSPLGTGGDFGVRADRLALGELLLLYTDGILERPGRDHATSSAELAHVAADSAAGRALHDPSATPAERVCTQAVELLVRTTGHTDDITLLAVQRVPVAADLDLSLPASPAELRGVRQALGRWLAEIGTTAEDAFALQHALGELLANAVEHAGTTTGSTVTVHATLTPTGVVQASVRDQGTWQEPRPRADRGRGLALAAQLTASLKVDHDSSGTFARLTKPLNRPARLLDTPAGAAPVPPAHSPEFRITELPGGDETRVRIEGPIDVSTAALTRQELLRRSRGGTMPMTVDLSAVTHLSSAGVSALHHVAGQHAIQEAPLVLDAAPGTPAQLILALVTLLPPETLSPRP</sequence>
<dbReference type="GO" id="GO:0016791">
    <property type="term" value="F:phosphatase activity"/>
    <property type="evidence" value="ECO:0007669"/>
    <property type="project" value="TreeGrafter"/>
</dbReference>
<dbReference type="InterPro" id="IPR036457">
    <property type="entry name" value="PPM-type-like_dom_sf"/>
</dbReference>
<dbReference type="InterPro" id="IPR000700">
    <property type="entry name" value="PAS-assoc_C"/>
</dbReference>
<dbReference type="InterPro" id="IPR036513">
    <property type="entry name" value="STAS_dom_sf"/>
</dbReference>
<dbReference type="InterPro" id="IPR003594">
    <property type="entry name" value="HATPase_dom"/>
</dbReference>
<dbReference type="Pfam" id="PF13466">
    <property type="entry name" value="STAS_2"/>
    <property type="match status" value="1"/>
</dbReference>
<dbReference type="SUPFAM" id="SSF81606">
    <property type="entry name" value="PP2C-like"/>
    <property type="match status" value="1"/>
</dbReference>
<dbReference type="InterPro" id="IPR035965">
    <property type="entry name" value="PAS-like_dom_sf"/>
</dbReference>
<dbReference type="PANTHER" id="PTHR43156">
    <property type="entry name" value="STAGE II SPORULATION PROTEIN E-RELATED"/>
    <property type="match status" value="1"/>
</dbReference>
<gene>
    <name evidence="4" type="ORF">BKA14_000883</name>
</gene>
<dbReference type="PANTHER" id="PTHR43156:SF2">
    <property type="entry name" value="STAGE II SPORULATION PROTEIN E"/>
    <property type="match status" value="1"/>
</dbReference>
<evidence type="ECO:0000259" key="3">
    <source>
        <dbReference type="PROSITE" id="PS50801"/>
    </source>
</evidence>
<dbReference type="RefSeq" id="WP_184949658.1">
    <property type="nucleotide sequence ID" value="NZ_BOMC01000013.1"/>
</dbReference>
<dbReference type="SUPFAM" id="SSF55785">
    <property type="entry name" value="PYP-like sensor domain (PAS domain)"/>
    <property type="match status" value="1"/>
</dbReference>
<dbReference type="SMART" id="SM00331">
    <property type="entry name" value="PP2C_SIG"/>
    <property type="match status" value="1"/>
</dbReference>
<proteinExistence type="predicted"/>
<dbReference type="InterPro" id="IPR036890">
    <property type="entry name" value="HATPase_C_sf"/>
</dbReference>
<reference evidence="4 5" key="1">
    <citation type="submission" date="2020-08" db="EMBL/GenBank/DDBJ databases">
        <title>Sequencing the genomes of 1000 actinobacteria strains.</title>
        <authorList>
            <person name="Klenk H.-P."/>
        </authorList>
    </citation>
    <scope>NUCLEOTIDE SEQUENCE [LARGE SCALE GENOMIC DNA]</scope>
    <source>
        <strain evidence="4 5">DSM 45518</strain>
    </source>
</reference>
<organism evidence="4 5">
    <name type="scientific">Paractinoplanes abujensis</name>
    <dbReference type="NCBI Taxonomy" id="882441"/>
    <lineage>
        <taxon>Bacteria</taxon>
        <taxon>Bacillati</taxon>
        <taxon>Actinomycetota</taxon>
        <taxon>Actinomycetes</taxon>
        <taxon>Micromonosporales</taxon>
        <taxon>Micromonosporaceae</taxon>
        <taxon>Paractinoplanes</taxon>
    </lineage>
</organism>
<keyword evidence="5" id="KW-1185">Reference proteome</keyword>
<dbReference type="InterPro" id="IPR013656">
    <property type="entry name" value="PAS_4"/>
</dbReference>
<dbReference type="AlphaFoldDB" id="A0A7W7CLG1"/>
<accession>A0A7W7CLG1</accession>
<feature type="domain" description="PAC" evidence="2">
    <location>
        <begin position="79"/>
        <end position="132"/>
    </location>
</feature>
<evidence type="ECO:0000256" key="1">
    <source>
        <dbReference type="ARBA" id="ARBA00022801"/>
    </source>
</evidence>
<dbReference type="Pfam" id="PF13581">
    <property type="entry name" value="HATPase_c_2"/>
    <property type="match status" value="1"/>
</dbReference>
<evidence type="ECO:0000313" key="4">
    <source>
        <dbReference type="EMBL" id="MBB4690735.1"/>
    </source>
</evidence>
<dbReference type="EMBL" id="JACHMF010000001">
    <property type="protein sequence ID" value="MBB4690735.1"/>
    <property type="molecule type" value="Genomic_DNA"/>
</dbReference>
<dbReference type="InterPro" id="IPR001932">
    <property type="entry name" value="PPM-type_phosphatase-like_dom"/>
</dbReference>
<dbReference type="PROSITE" id="PS50113">
    <property type="entry name" value="PAC"/>
    <property type="match status" value="1"/>
</dbReference>
<dbReference type="Pfam" id="PF07228">
    <property type="entry name" value="SpoIIE"/>
    <property type="match status" value="1"/>
</dbReference>